<dbReference type="Proteomes" id="UP001597086">
    <property type="component" value="Unassembled WGS sequence"/>
</dbReference>
<accession>A0ABW3KS12</accession>
<name>A0ABW3KS12_9FLAO</name>
<feature type="domain" description="DUF2061" evidence="1">
    <location>
        <begin position="8"/>
        <end position="58"/>
    </location>
</feature>
<dbReference type="Pfam" id="PF09834">
    <property type="entry name" value="DUF2061"/>
    <property type="match status" value="2"/>
</dbReference>
<dbReference type="RefSeq" id="WP_386117079.1">
    <property type="nucleotide sequence ID" value="NZ_JBHTKM010000063.1"/>
</dbReference>
<reference evidence="3" key="1">
    <citation type="journal article" date="2019" name="Int. J. Syst. Evol. Microbiol.">
        <title>The Global Catalogue of Microorganisms (GCM) 10K type strain sequencing project: providing services to taxonomists for standard genome sequencing and annotation.</title>
        <authorList>
            <consortium name="The Broad Institute Genomics Platform"/>
            <consortium name="The Broad Institute Genome Sequencing Center for Infectious Disease"/>
            <person name="Wu L."/>
            <person name="Ma J."/>
        </authorList>
    </citation>
    <scope>NUCLEOTIDE SEQUENCE [LARGE SCALE GENOMIC DNA]</scope>
    <source>
        <strain evidence="3">CCUG 56098</strain>
    </source>
</reference>
<protein>
    <submittedName>
        <fullName evidence="2">DUF2061 domain-containing protein</fullName>
    </submittedName>
</protein>
<evidence type="ECO:0000313" key="2">
    <source>
        <dbReference type="EMBL" id="MFD1016361.1"/>
    </source>
</evidence>
<evidence type="ECO:0000313" key="3">
    <source>
        <dbReference type="Proteomes" id="UP001597086"/>
    </source>
</evidence>
<organism evidence="2 3">
    <name type="scientific">Winogradskyella rapida</name>
    <dbReference type="NCBI Taxonomy" id="549701"/>
    <lineage>
        <taxon>Bacteria</taxon>
        <taxon>Pseudomonadati</taxon>
        <taxon>Bacteroidota</taxon>
        <taxon>Flavobacteriia</taxon>
        <taxon>Flavobacteriales</taxon>
        <taxon>Flavobacteriaceae</taxon>
        <taxon>Winogradskyella</taxon>
    </lineage>
</organism>
<evidence type="ECO:0000259" key="1">
    <source>
        <dbReference type="Pfam" id="PF09834"/>
    </source>
</evidence>
<keyword evidence="3" id="KW-1185">Reference proteome</keyword>
<gene>
    <name evidence="2" type="ORF">ACFQ13_10550</name>
</gene>
<dbReference type="InterPro" id="IPR018638">
    <property type="entry name" value="DUF2061_membrane"/>
</dbReference>
<feature type="domain" description="DUF2061" evidence="1">
    <location>
        <begin position="71"/>
        <end position="121"/>
    </location>
</feature>
<sequence length="144" mass="16930">MKFSKRHLVKTITWRIIGTLDTLLLSWFISNDFSTGVQMGVFEMFTKMILYYLHERAWFKSKIKSSNKRHILKTFSWRGVGTLDTIVLGWIITGNPLTGLKIGGAEVITKMLLYFGHEKLWYKINFGLDKRKKRKELKDLKNEV</sequence>
<comment type="caution">
    <text evidence="2">The sequence shown here is derived from an EMBL/GenBank/DDBJ whole genome shotgun (WGS) entry which is preliminary data.</text>
</comment>
<dbReference type="EMBL" id="JBHTKM010000063">
    <property type="protein sequence ID" value="MFD1016361.1"/>
    <property type="molecule type" value="Genomic_DNA"/>
</dbReference>
<proteinExistence type="predicted"/>